<keyword evidence="6 10" id="KW-0812">Transmembrane</keyword>
<feature type="transmembrane region" description="Helical" evidence="10">
    <location>
        <begin position="285"/>
        <end position="304"/>
    </location>
</feature>
<feature type="domain" description="PTS EIIC type-1" evidence="11">
    <location>
        <begin position="34"/>
        <end position="385"/>
    </location>
</feature>
<dbReference type="EMBL" id="JAJNOR010000007">
    <property type="protein sequence ID" value="MCD2493309.1"/>
    <property type="molecule type" value="Genomic_DNA"/>
</dbReference>
<keyword evidence="4" id="KW-0762">Sugar transport</keyword>
<evidence type="ECO:0000256" key="1">
    <source>
        <dbReference type="ARBA" id="ARBA00004651"/>
    </source>
</evidence>
<feature type="region of interest" description="Disordered" evidence="9">
    <location>
        <begin position="1"/>
        <end position="23"/>
    </location>
</feature>
<evidence type="ECO:0000256" key="3">
    <source>
        <dbReference type="ARBA" id="ARBA00022475"/>
    </source>
</evidence>
<name>A0AAP2RKN9_9FIRM</name>
<evidence type="ECO:0000256" key="6">
    <source>
        <dbReference type="ARBA" id="ARBA00022692"/>
    </source>
</evidence>
<keyword evidence="8 10" id="KW-0472">Membrane</keyword>
<proteinExistence type="predicted"/>
<dbReference type="GO" id="GO:0008982">
    <property type="term" value="F:protein-N(PI)-phosphohistidine-sugar phosphotransferase activity"/>
    <property type="evidence" value="ECO:0007669"/>
    <property type="project" value="InterPro"/>
</dbReference>
<evidence type="ECO:0000256" key="4">
    <source>
        <dbReference type="ARBA" id="ARBA00022597"/>
    </source>
</evidence>
<dbReference type="Pfam" id="PF02378">
    <property type="entry name" value="PTS_EIIC"/>
    <property type="match status" value="1"/>
</dbReference>
<sequence>MEKQDQAVMKKNADNGKAETGSTVKKTRMDRVVDTISGIFVPTLPVITAAGILKALMLLLSALNLLNAESNTYYVLSFVSSAGFYFLPLLLAHSTAKRFGGDPYLALFLTAVLLHPDFISVFKEGGSLTFLSLPITMMSYSSTVVPAIVIGWSVASVEKLLRRWVPGIIAFFAVPLLTTLLMAPLILIVLGPAGMFIGDGLSNGLNLIHEKIGWPAVALLAAMTPFLVTAGFGLCFLPLALSSITATGFDPFSRPAFLAANVAMASAALAVFVKSKVCENKSLSLQTSIVAYMGITEPSIYGVLLPLKRPYIASIIGAAVGGAFAGITDVKSVAYASPCLITLPIFLSGTFVYALLTVAVTFATTFLLTWLIGFDDKPLHSSVTI</sequence>
<dbReference type="RefSeq" id="WP_231063167.1">
    <property type="nucleotide sequence ID" value="NZ_JAJNOR010000007.1"/>
</dbReference>
<dbReference type="GO" id="GO:0005886">
    <property type="term" value="C:plasma membrane"/>
    <property type="evidence" value="ECO:0007669"/>
    <property type="project" value="UniProtKB-SubCell"/>
</dbReference>
<feature type="transmembrane region" description="Helical" evidence="10">
    <location>
        <begin position="72"/>
        <end position="92"/>
    </location>
</feature>
<feature type="transmembrane region" description="Helical" evidence="10">
    <location>
        <begin position="164"/>
        <end position="197"/>
    </location>
</feature>
<dbReference type="Proteomes" id="UP001299265">
    <property type="component" value="Unassembled WGS sequence"/>
</dbReference>
<organism evidence="12 13">
    <name type="scientific">Lientehia hominis</name>
    <dbReference type="NCBI Taxonomy" id="2897778"/>
    <lineage>
        <taxon>Bacteria</taxon>
        <taxon>Bacillati</taxon>
        <taxon>Bacillota</taxon>
        <taxon>Clostridia</taxon>
        <taxon>Lachnospirales</taxon>
        <taxon>Lachnospiraceae</taxon>
        <taxon>Lientehia</taxon>
    </lineage>
</organism>
<feature type="transmembrane region" description="Helical" evidence="10">
    <location>
        <begin position="350"/>
        <end position="372"/>
    </location>
</feature>
<dbReference type="GO" id="GO:0009401">
    <property type="term" value="P:phosphoenolpyruvate-dependent sugar phosphotransferase system"/>
    <property type="evidence" value="ECO:0007669"/>
    <property type="project" value="UniProtKB-KW"/>
</dbReference>
<feature type="transmembrane region" description="Helical" evidence="10">
    <location>
        <begin position="311"/>
        <end position="330"/>
    </location>
</feature>
<evidence type="ECO:0000256" key="8">
    <source>
        <dbReference type="ARBA" id="ARBA00023136"/>
    </source>
</evidence>
<comment type="caution">
    <text evidence="12">The sequence shown here is derived from an EMBL/GenBank/DDBJ whole genome shotgun (WGS) entry which is preliminary data.</text>
</comment>
<keyword evidence="5" id="KW-0598">Phosphotransferase system</keyword>
<dbReference type="InterPro" id="IPR003352">
    <property type="entry name" value="PTS_EIIC"/>
</dbReference>
<evidence type="ECO:0000256" key="10">
    <source>
        <dbReference type="SAM" id="Phobius"/>
    </source>
</evidence>
<feature type="transmembrane region" description="Helical" evidence="10">
    <location>
        <begin position="256"/>
        <end position="273"/>
    </location>
</feature>
<dbReference type="InterPro" id="IPR050558">
    <property type="entry name" value="PTS_Sugar-Specific_Components"/>
</dbReference>
<keyword evidence="2" id="KW-0813">Transport</keyword>
<dbReference type="GO" id="GO:0015771">
    <property type="term" value="P:trehalose transport"/>
    <property type="evidence" value="ECO:0007669"/>
    <property type="project" value="TreeGrafter"/>
</dbReference>
<feature type="transmembrane region" description="Helical" evidence="10">
    <location>
        <begin position="128"/>
        <end position="152"/>
    </location>
</feature>
<evidence type="ECO:0000256" key="9">
    <source>
        <dbReference type="SAM" id="MobiDB-lite"/>
    </source>
</evidence>
<dbReference type="GO" id="GO:0090589">
    <property type="term" value="F:protein-phosphocysteine-trehalose phosphotransferase system transporter activity"/>
    <property type="evidence" value="ECO:0007669"/>
    <property type="project" value="TreeGrafter"/>
</dbReference>
<reference evidence="12 13" key="1">
    <citation type="submission" date="2021-11" db="EMBL/GenBank/DDBJ databases">
        <title>Lacrimispora sp. nov. NSJ-141 isolated from human feces.</title>
        <authorList>
            <person name="Abdugheni R."/>
        </authorList>
    </citation>
    <scope>NUCLEOTIDE SEQUENCE [LARGE SCALE GENOMIC DNA]</scope>
    <source>
        <strain evidence="12 13">NSJ-141</strain>
    </source>
</reference>
<gene>
    <name evidence="12" type="ORF">LQE92_11860</name>
</gene>
<dbReference type="AlphaFoldDB" id="A0AAP2RKN9"/>
<keyword evidence="3" id="KW-1003">Cell membrane</keyword>
<evidence type="ECO:0000313" key="13">
    <source>
        <dbReference type="Proteomes" id="UP001299265"/>
    </source>
</evidence>
<accession>A0AAP2RKN9</accession>
<feature type="transmembrane region" description="Helical" evidence="10">
    <location>
        <begin position="35"/>
        <end position="60"/>
    </location>
</feature>
<evidence type="ECO:0000313" key="12">
    <source>
        <dbReference type="EMBL" id="MCD2493309.1"/>
    </source>
</evidence>
<evidence type="ECO:0000256" key="2">
    <source>
        <dbReference type="ARBA" id="ARBA00022448"/>
    </source>
</evidence>
<feature type="transmembrane region" description="Helical" evidence="10">
    <location>
        <begin position="217"/>
        <end position="244"/>
    </location>
</feature>
<feature type="transmembrane region" description="Helical" evidence="10">
    <location>
        <begin position="104"/>
        <end position="122"/>
    </location>
</feature>
<dbReference type="PANTHER" id="PTHR30175:SF1">
    <property type="entry name" value="PTS SYSTEM ARBUTIN-, CELLOBIOSE-, AND SALICIN-SPECIFIC EIIBC COMPONENT-RELATED"/>
    <property type="match status" value="1"/>
</dbReference>
<keyword evidence="13" id="KW-1185">Reference proteome</keyword>
<evidence type="ECO:0000259" key="11">
    <source>
        <dbReference type="PROSITE" id="PS51103"/>
    </source>
</evidence>
<evidence type="ECO:0000256" key="7">
    <source>
        <dbReference type="ARBA" id="ARBA00022989"/>
    </source>
</evidence>
<dbReference type="PROSITE" id="PS51103">
    <property type="entry name" value="PTS_EIIC_TYPE_1"/>
    <property type="match status" value="1"/>
</dbReference>
<keyword evidence="7 10" id="KW-1133">Transmembrane helix</keyword>
<comment type="subcellular location">
    <subcellularLocation>
        <location evidence="1">Cell membrane</location>
        <topology evidence="1">Multi-pass membrane protein</topology>
    </subcellularLocation>
</comment>
<dbReference type="PANTHER" id="PTHR30175">
    <property type="entry name" value="PHOSPHOTRANSFERASE SYSTEM TRANSPORT PROTEIN"/>
    <property type="match status" value="1"/>
</dbReference>
<evidence type="ECO:0000256" key="5">
    <source>
        <dbReference type="ARBA" id="ARBA00022683"/>
    </source>
</evidence>
<protein>
    <submittedName>
        <fullName evidence="12">PTS transporter subunit EIIC</fullName>
    </submittedName>
</protein>
<dbReference type="InterPro" id="IPR013013">
    <property type="entry name" value="PTS_EIIC_1"/>
</dbReference>